<dbReference type="EMBL" id="CAJNOK010007381">
    <property type="protein sequence ID" value="CAF1032732.1"/>
    <property type="molecule type" value="Genomic_DNA"/>
</dbReference>
<evidence type="ECO:0000256" key="4">
    <source>
        <dbReference type="ARBA" id="ARBA00022695"/>
    </source>
</evidence>
<dbReference type="EC" id="2.4.2.31" evidence="6"/>
<comment type="catalytic activity">
    <reaction evidence="5 6">
        <text>L-arginyl-[protein] + NAD(+) = N(omega)-(ADP-D-ribosyl)-L-arginyl-[protein] + nicotinamide + H(+)</text>
        <dbReference type="Rhea" id="RHEA:19149"/>
        <dbReference type="Rhea" id="RHEA-COMP:10532"/>
        <dbReference type="Rhea" id="RHEA-COMP:15087"/>
        <dbReference type="ChEBI" id="CHEBI:15378"/>
        <dbReference type="ChEBI" id="CHEBI:17154"/>
        <dbReference type="ChEBI" id="CHEBI:29965"/>
        <dbReference type="ChEBI" id="CHEBI:57540"/>
        <dbReference type="ChEBI" id="CHEBI:142554"/>
        <dbReference type="EC" id="2.4.2.31"/>
    </reaction>
</comment>
<reference evidence="7" key="1">
    <citation type="submission" date="2021-02" db="EMBL/GenBank/DDBJ databases">
        <authorList>
            <person name="Nowell W R."/>
        </authorList>
    </citation>
    <scope>NUCLEOTIDE SEQUENCE</scope>
</reference>
<dbReference type="EMBL" id="CAJOBA010007392">
    <property type="protein sequence ID" value="CAF3800979.1"/>
    <property type="molecule type" value="Genomic_DNA"/>
</dbReference>
<dbReference type="Proteomes" id="UP000677228">
    <property type="component" value="Unassembled WGS sequence"/>
</dbReference>
<evidence type="ECO:0000256" key="1">
    <source>
        <dbReference type="ARBA" id="ARBA00009558"/>
    </source>
</evidence>
<dbReference type="SUPFAM" id="SSF56399">
    <property type="entry name" value="ADP-ribosylation"/>
    <property type="match status" value="1"/>
</dbReference>
<evidence type="ECO:0000256" key="2">
    <source>
        <dbReference type="ARBA" id="ARBA00022676"/>
    </source>
</evidence>
<dbReference type="AlphaFoldDB" id="A0A8S2DR11"/>
<evidence type="ECO:0000256" key="3">
    <source>
        <dbReference type="ARBA" id="ARBA00022679"/>
    </source>
</evidence>
<proteinExistence type="inferred from homology"/>
<gene>
    <name evidence="7" type="ORF">OVA965_LOCUS16075</name>
    <name evidence="8" type="ORF">TMI583_LOCUS16084</name>
</gene>
<evidence type="ECO:0000313" key="7">
    <source>
        <dbReference type="EMBL" id="CAF1032732.1"/>
    </source>
</evidence>
<accession>A0A8S2DR11</accession>
<evidence type="ECO:0000313" key="9">
    <source>
        <dbReference type="Proteomes" id="UP000677228"/>
    </source>
</evidence>
<keyword evidence="6" id="KW-0521">NADP</keyword>
<dbReference type="Proteomes" id="UP000682733">
    <property type="component" value="Unassembled WGS sequence"/>
</dbReference>
<evidence type="ECO:0000256" key="6">
    <source>
        <dbReference type="RuleBase" id="RU361228"/>
    </source>
</evidence>
<comment type="similarity">
    <text evidence="1 6">Belongs to the Arg-specific ADP-ribosyltransferase family.</text>
</comment>
<dbReference type="GO" id="GO:0106274">
    <property type="term" value="F:NAD+-protein-arginine ADP-ribosyltransferase activity"/>
    <property type="evidence" value="ECO:0007669"/>
    <property type="project" value="UniProtKB-EC"/>
</dbReference>
<comment type="caution">
    <text evidence="7">The sequence shown here is derived from an EMBL/GenBank/DDBJ whole genome shotgun (WGS) entry which is preliminary data.</text>
</comment>
<dbReference type="InterPro" id="IPR000768">
    <property type="entry name" value="ART"/>
</dbReference>
<dbReference type="Gene3D" id="3.90.176.10">
    <property type="entry name" value="Toxin ADP-ribosyltransferase, Chain A, domain 1"/>
    <property type="match status" value="1"/>
</dbReference>
<sequence length="511" mass="58668">MWTKEKDHYYRLINSALLEDDHQVLDNNVQFILSLKHAIKSNSHPGHRKVYRSLELDDEKVKEEYKVGTTFLWPTFTCTSKSKEQAGQFGHYLFEIDIPGEGTTYCCDISQYSDFPQEEEMLFYPYTGFRVNQILQDEKLIKLTCVDTSTIEVENEKLIPDKVKIYDQSRNIEDTVQKDNRLASFAALLVDATIVLVNGEQDEAVKDVLPIVMLAYQRSKLAETFGEQLASMMFLVYRSIDVNQADRNLKSNIHALIESLGNSFRSLQNYGNDEIDNTETANYSCSCITSFGDFSSDVGDILGEATEGAPSEDTPNTAYRLHVMKLPEYIHKRVTTSSSVETITYYSDYIVIKVITNTTNKLIEYKIQKDSTEEKAHKLVYTILLDELTVIQHKWNSPNNVVNRLQQEKIRLKQLFIDTSNGVVGTNLLTNETNLILNQHLKDGFIKTFTSDIILSLQTKKFVHDYKVLQAYIDLDLIDLIERKNINQLIKNLKNSHIHYMSVVNKLSNVN</sequence>
<dbReference type="PROSITE" id="PS51996">
    <property type="entry name" value="TR_MART"/>
    <property type="match status" value="1"/>
</dbReference>
<dbReference type="GO" id="GO:0016779">
    <property type="term" value="F:nucleotidyltransferase activity"/>
    <property type="evidence" value="ECO:0007669"/>
    <property type="project" value="UniProtKB-KW"/>
</dbReference>
<keyword evidence="2 6" id="KW-0328">Glycosyltransferase</keyword>
<keyword evidence="6" id="KW-0520">NAD</keyword>
<protein>
    <recommendedName>
        <fullName evidence="6">NAD(P)(+)--arginine ADP-ribosyltransferase</fullName>
        <ecNumber evidence="6">2.4.2.31</ecNumber>
    </recommendedName>
    <alternativeName>
        <fullName evidence="6">Mono(ADP-ribosyl)transferase</fullName>
    </alternativeName>
</protein>
<organism evidence="7 9">
    <name type="scientific">Didymodactylos carnosus</name>
    <dbReference type="NCBI Taxonomy" id="1234261"/>
    <lineage>
        <taxon>Eukaryota</taxon>
        <taxon>Metazoa</taxon>
        <taxon>Spiralia</taxon>
        <taxon>Gnathifera</taxon>
        <taxon>Rotifera</taxon>
        <taxon>Eurotatoria</taxon>
        <taxon>Bdelloidea</taxon>
        <taxon>Philodinida</taxon>
        <taxon>Philodinidae</taxon>
        <taxon>Didymodactylos</taxon>
    </lineage>
</organism>
<dbReference type="Pfam" id="PF01129">
    <property type="entry name" value="ART"/>
    <property type="match status" value="1"/>
</dbReference>
<dbReference type="PANTHER" id="PTHR22796:SF1">
    <property type="entry name" value="VWFA DOMAIN-CONTAINING PROTEIN"/>
    <property type="match status" value="1"/>
</dbReference>
<keyword evidence="4" id="KW-0548">Nucleotidyltransferase</keyword>
<evidence type="ECO:0000313" key="8">
    <source>
        <dbReference type="EMBL" id="CAF3800979.1"/>
    </source>
</evidence>
<keyword evidence="3 6" id="KW-0808">Transferase</keyword>
<dbReference type="PANTHER" id="PTHR22796">
    <property type="entry name" value="URG4-RELATED"/>
    <property type="match status" value="1"/>
</dbReference>
<evidence type="ECO:0000256" key="5">
    <source>
        <dbReference type="ARBA" id="ARBA00047597"/>
    </source>
</evidence>
<name>A0A8S2DR11_9BILA</name>